<dbReference type="PANTHER" id="PTHR12196:SF2">
    <property type="entry name" value="DIPHTHINE--AMMONIA LIGASE"/>
    <property type="match status" value="1"/>
</dbReference>
<dbReference type="CDD" id="cd06156">
    <property type="entry name" value="eu_AANH_C_2"/>
    <property type="match status" value="1"/>
</dbReference>
<dbReference type="SUPFAM" id="SSF55298">
    <property type="entry name" value="YjgF-like"/>
    <property type="match status" value="2"/>
</dbReference>
<dbReference type="NCBIfam" id="TIGR00290">
    <property type="entry name" value="MJ0570_dom"/>
    <property type="match status" value="1"/>
</dbReference>
<sequence length="645" mass="69631">MASLNVVGLISGGKDSFFSLLHCKKNGHNIVALANLHPPLGGKALIDDMDSYMYQTIGHAVVPRYAEALGLPLYRQEIGGSAVNADKCYGFIAENDETEALIPLLQKVKDNHPEVNAVSTGAILSDYQRTRVESVAVRLGLTPLSYLWQYPLLPPHTPTSLLLDMAAVGQDSRIIKVASGGLDVSFLWENVADLRTITRLEQAAKRFGTLNDGAVLGEGGEYETLAVDGPSWLWKRRLVVEDDDREALPGDAGSASVRVLSVRVESREDGREDFVEHLRSPVLLEPRFQGILDALLAETRPVPGTDSIVSDVLAGPVTPNHSGQPQAGHFMSSLTGKGSTVAQQMLSLMKGAKQSLHAKGCTFKNVTYTSIILRNMADFAAINPIYGQFFRFTNPPARATIACAAVLPLDKHVMVSFTVSEPAMSSARHGLHVQSRSYWAPANIGPYSQAISVPLDGGENGSLVYIAGQIPLVPASMEIVTPDQSYKRAAFSTQAVLALQHGVRVGRAMQVNQWACAVVFITAAKAKDAHSQHRIIRQVWEALHDEDSPAAAAEDPNFDVWDLKYGAARQEAYAPRHSLDEAGGSASSLSGFPDLFTVQVDALPRGADVEWVLFGLTAGGPSPRIAQVEQFSRLFEGRVLRGSLN</sequence>
<dbReference type="GeneID" id="54471036"/>
<evidence type="ECO:0000256" key="3">
    <source>
        <dbReference type="ARBA" id="ARBA00029814"/>
    </source>
</evidence>
<dbReference type="EMBL" id="MU001639">
    <property type="protein sequence ID" value="KAF2480520.1"/>
    <property type="molecule type" value="Genomic_DNA"/>
</dbReference>
<dbReference type="SUPFAM" id="SSF52402">
    <property type="entry name" value="Adenine nucleotide alpha hydrolases-like"/>
    <property type="match status" value="1"/>
</dbReference>
<dbReference type="Pfam" id="PF01902">
    <property type="entry name" value="Diphthami_syn_2"/>
    <property type="match status" value="1"/>
</dbReference>
<dbReference type="InterPro" id="IPR006175">
    <property type="entry name" value="YjgF/YER057c/UK114"/>
</dbReference>
<evidence type="ECO:0000256" key="2">
    <source>
        <dbReference type="ARBA" id="ARBA00018426"/>
    </source>
</evidence>
<evidence type="ECO:0000256" key="1">
    <source>
        <dbReference type="ARBA" id="ARBA00012089"/>
    </source>
</evidence>
<dbReference type="RefSeq" id="XP_033587090.1">
    <property type="nucleotide sequence ID" value="XM_033730034.1"/>
</dbReference>
<evidence type="ECO:0000259" key="6">
    <source>
        <dbReference type="Pfam" id="PF01902"/>
    </source>
</evidence>
<dbReference type="InterPro" id="IPR035959">
    <property type="entry name" value="RutC-like_sf"/>
</dbReference>
<accession>A0A6A6PKD6</accession>
<dbReference type="PANTHER" id="PTHR12196">
    <property type="entry name" value="DOMAIN OF UNKNOWN FUNCTION 71 DUF71 -CONTAINING PROTEIN"/>
    <property type="match status" value="1"/>
</dbReference>
<dbReference type="GO" id="GO:0017183">
    <property type="term" value="P:protein histidyl modification to diphthamide"/>
    <property type="evidence" value="ECO:0007669"/>
    <property type="project" value="TreeGrafter"/>
</dbReference>
<keyword evidence="8" id="KW-1185">Reference proteome</keyword>
<gene>
    <name evidence="7" type="ORF">BDY17DRAFT_194162</name>
</gene>
<dbReference type="OrthoDB" id="686384at2759"/>
<protein>
    <recommendedName>
        <fullName evidence="2">Diphthine--ammonia ligase</fullName>
        <ecNumber evidence="1">6.3.1.14</ecNumber>
    </recommendedName>
    <alternativeName>
        <fullName evidence="3">Diphthamide synthase</fullName>
    </alternativeName>
    <alternativeName>
        <fullName evidence="4">Diphthamide synthetase</fullName>
    </alternativeName>
</protein>
<dbReference type="InterPro" id="IPR014729">
    <property type="entry name" value="Rossmann-like_a/b/a_fold"/>
</dbReference>
<dbReference type="Pfam" id="PF01042">
    <property type="entry name" value="Ribonuc_L-PSP"/>
    <property type="match status" value="1"/>
</dbReference>
<dbReference type="InterPro" id="IPR030662">
    <property type="entry name" value="DPH6/MJ0570"/>
</dbReference>
<dbReference type="AlphaFoldDB" id="A0A6A6PKD6"/>
<evidence type="ECO:0000256" key="4">
    <source>
        <dbReference type="ARBA" id="ARBA00031552"/>
    </source>
</evidence>
<dbReference type="CDD" id="cd01994">
    <property type="entry name" value="AANH_PF0828-like"/>
    <property type="match status" value="1"/>
</dbReference>
<dbReference type="Gene3D" id="3.90.1490.10">
    <property type="entry name" value="putative n-type atp pyrophosphatase, domain 2"/>
    <property type="match status" value="1"/>
</dbReference>
<dbReference type="Gene3D" id="3.30.1330.40">
    <property type="entry name" value="RutC-like"/>
    <property type="match status" value="2"/>
</dbReference>
<dbReference type="EC" id="6.3.1.14" evidence="1"/>
<evidence type="ECO:0000313" key="7">
    <source>
        <dbReference type="EMBL" id="KAF2480520.1"/>
    </source>
</evidence>
<dbReference type="InterPro" id="IPR002761">
    <property type="entry name" value="Diphthami_syn_dom"/>
</dbReference>
<dbReference type="Proteomes" id="UP000799767">
    <property type="component" value="Unassembled WGS sequence"/>
</dbReference>
<dbReference type="GO" id="GO:0017178">
    <property type="term" value="F:diphthine-ammonia ligase activity"/>
    <property type="evidence" value="ECO:0007669"/>
    <property type="project" value="UniProtKB-EC"/>
</dbReference>
<feature type="domain" description="Diphthamide synthase" evidence="6">
    <location>
        <begin position="6"/>
        <end position="244"/>
    </location>
</feature>
<evidence type="ECO:0000256" key="5">
    <source>
        <dbReference type="ARBA" id="ARBA00048108"/>
    </source>
</evidence>
<dbReference type="FunFam" id="3.40.50.620:FF:000145">
    <property type="entry name" value="ATP-binding domain containing protein"/>
    <property type="match status" value="1"/>
</dbReference>
<reference evidence="7" key="1">
    <citation type="journal article" date="2020" name="Stud. Mycol.">
        <title>101 Dothideomycetes genomes: a test case for predicting lifestyles and emergence of pathogens.</title>
        <authorList>
            <person name="Haridas S."/>
            <person name="Albert R."/>
            <person name="Binder M."/>
            <person name="Bloem J."/>
            <person name="Labutti K."/>
            <person name="Salamov A."/>
            <person name="Andreopoulos B."/>
            <person name="Baker S."/>
            <person name="Barry K."/>
            <person name="Bills G."/>
            <person name="Bluhm B."/>
            <person name="Cannon C."/>
            <person name="Castanera R."/>
            <person name="Culley D."/>
            <person name="Daum C."/>
            <person name="Ezra D."/>
            <person name="Gonzalez J."/>
            <person name="Henrissat B."/>
            <person name="Kuo A."/>
            <person name="Liang C."/>
            <person name="Lipzen A."/>
            <person name="Lutzoni F."/>
            <person name="Magnuson J."/>
            <person name="Mondo S."/>
            <person name="Nolan M."/>
            <person name="Ohm R."/>
            <person name="Pangilinan J."/>
            <person name="Park H.-J."/>
            <person name="Ramirez L."/>
            <person name="Alfaro M."/>
            <person name="Sun H."/>
            <person name="Tritt A."/>
            <person name="Yoshinaga Y."/>
            <person name="Zwiers L.-H."/>
            <person name="Turgeon B."/>
            <person name="Goodwin S."/>
            <person name="Spatafora J."/>
            <person name="Crous P."/>
            <person name="Grigoriev I."/>
        </authorList>
    </citation>
    <scope>NUCLEOTIDE SEQUENCE</scope>
    <source>
        <strain evidence="7">CBS 113389</strain>
    </source>
</reference>
<organism evidence="7 8">
    <name type="scientific">Neohortaea acidophila</name>
    <dbReference type="NCBI Taxonomy" id="245834"/>
    <lineage>
        <taxon>Eukaryota</taxon>
        <taxon>Fungi</taxon>
        <taxon>Dikarya</taxon>
        <taxon>Ascomycota</taxon>
        <taxon>Pezizomycotina</taxon>
        <taxon>Dothideomycetes</taxon>
        <taxon>Dothideomycetidae</taxon>
        <taxon>Mycosphaerellales</taxon>
        <taxon>Teratosphaeriaceae</taxon>
        <taxon>Neohortaea</taxon>
    </lineage>
</organism>
<comment type="catalytic activity">
    <reaction evidence="5">
        <text>diphthine-[translation elongation factor 2] + NH4(+) + ATP = diphthamide-[translation elongation factor 2] + AMP + diphosphate + H(+)</text>
        <dbReference type="Rhea" id="RHEA:19753"/>
        <dbReference type="Rhea" id="RHEA-COMP:10172"/>
        <dbReference type="Rhea" id="RHEA-COMP:10174"/>
        <dbReference type="ChEBI" id="CHEBI:15378"/>
        <dbReference type="ChEBI" id="CHEBI:16692"/>
        <dbReference type="ChEBI" id="CHEBI:28938"/>
        <dbReference type="ChEBI" id="CHEBI:30616"/>
        <dbReference type="ChEBI" id="CHEBI:33019"/>
        <dbReference type="ChEBI" id="CHEBI:82696"/>
        <dbReference type="ChEBI" id="CHEBI:456215"/>
        <dbReference type="EC" id="6.3.1.14"/>
    </reaction>
</comment>
<name>A0A6A6PKD6_9PEZI</name>
<proteinExistence type="predicted"/>
<evidence type="ECO:0000313" key="8">
    <source>
        <dbReference type="Proteomes" id="UP000799767"/>
    </source>
</evidence>
<dbReference type="Gene3D" id="3.40.50.620">
    <property type="entry name" value="HUPs"/>
    <property type="match status" value="1"/>
</dbReference>